<evidence type="ECO:0000313" key="1">
    <source>
        <dbReference type="EMBL" id="RRT40430.1"/>
    </source>
</evidence>
<sequence length="49" mass="5462">MGSRTSIVSRKNVTVMNFAQSYARSRVLICLSCTVSENQNTCHSQRISP</sequence>
<reference evidence="1 2" key="1">
    <citation type="journal article" date="2014" name="Agronomy (Basel)">
        <title>A Draft Genome Sequence for Ensete ventricosum, the Drought-Tolerant Tree Against Hunger.</title>
        <authorList>
            <person name="Harrison J."/>
            <person name="Moore K.A."/>
            <person name="Paszkiewicz K."/>
            <person name="Jones T."/>
            <person name="Grant M."/>
            <person name="Ambacheew D."/>
            <person name="Muzemil S."/>
            <person name="Studholme D.J."/>
        </authorList>
    </citation>
    <scope>NUCLEOTIDE SEQUENCE [LARGE SCALE GENOMIC DNA]</scope>
</reference>
<dbReference type="EMBL" id="AMZH03019387">
    <property type="protein sequence ID" value="RRT40430.1"/>
    <property type="molecule type" value="Genomic_DNA"/>
</dbReference>
<organism evidence="1 2">
    <name type="scientific">Ensete ventricosum</name>
    <name type="common">Abyssinian banana</name>
    <name type="synonym">Musa ensete</name>
    <dbReference type="NCBI Taxonomy" id="4639"/>
    <lineage>
        <taxon>Eukaryota</taxon>
        <taxon>Viridiplantae</taxon>
        <taxon>Streptophyta</taxon>
        <taxon>Embryophyta</taxon>
        <taxon>Tracheophyta</taxon>
        <taxon>Spermatophyta</taxon>
        <taxon>Magnoliopsida</taxon>
        <taxon>Liliopsida</taxon>
        <taxon>Zingiberales</taxon>
        <taxon>Musaceae</taxon>
        <taxon>Ensete</taxon>
    </lineage>
</organism>
<protein>
    <submittedName>
        <fullName evidence="1">Uncharacterized protein</fullName>
    </submittedName>
</protein>
<evidence type="ECO:0000313" key="2">
    <source>
        <dbReference type="Proteomes" id="UP000287651"/>
    </source>
</evidence>
<name>A0A426XLX6_ENSVE</name>
<dbReference type="AlphaFoldDB" id="A0A426XLX6"/>
<dbReference type="Proteomes" id="UP000287651">
    <property type="component" value="Unassembled WGS sequence"/>
</dbReference>
<accession>A0A426XLX6</accession>
<proteinExistence type="predicted"/>
<comment type="caution">
    <text evidence="1">The sequence shown here is derived from an EMBL/GenBank/DDBJ whole genome shotgun (WGS) entry which is preliminary data.</text>
</comment>
<gene>
    <name evidence="1" type="ORF">B296_00044178</name>
</gene>